<evidence type="ECO:0000313" key="6">
    <source>
        <dbReference type="EnsemblMetazoa" id="Aqu2.1.25809_001"/>
    </source>
</evidence>
<dbReference type="InterPro" id="IPR036388">
    <property type="entry name" value="WH-like_DNA-bd_sf"/>
</dbReference>
<dbReference type="SUPFAM" id="SSF46785">
    <property type="entry name" value="Winged helix' DNA-binding domain"/>
    <property type="match status" value="1"/>
</dbReference>
<dbReference type="InterPro" id="IPR036390">
    <property type="entry name" value="WH_DNA-bd_sf"/>
</dbReference>
<comment type="similarity">
    <text evidence="2">Belongs to the HSF family.</text>
</comment>
<dbReference type="GO" id="GO:0005634">
    <property type="term" value="C:nucleus"/>
    <property type="evidence" value="ECO:0007669"/>
    <property type="project" value="UniProtKB-SubCell"/>
</dbReference>
<dbReference type="AlphaFoldDB" id="A0A1X7UCX9"/>
<name>A0A1X7UCX9_AMPQE</name>
<feature type="domain" description="HSF-type DNA-binding" evidence="5">
    <location>
        <begin position="2"/>
        <end position="50"/>
    </location>
</feature>
<keyword evidence="3" id="KW-0238">DNA-binding</keyword>
<dbReference type="EnsemblMetazoa" id="Aqu2.1.25809_001">
    <property type="protein sequence ID" value="Aqu2.1.25809_001"/>
    <property type="gene ID" value="Aqu2.1.25809"/>
</dbReference>
<dbReference type="InterPro" id="IPR000232">
    <property type="entry name" value="HSF_DNA-bd"/>
</dbReference>
<comment type="subcellular location">
    <subcellularLocation>
        <location evidence="1">Nucleus</location>
    </subcellularLocation>
</comment>
<evidence type="ECO:0000256" key="3">
    <source>
        <dbReference type="ARBA" id="ARBA00023125"/>
    </source>
</evidence>
<evidence type="ECO:0000256" key="2">
    <source>
        <dbReference type="ARBA" id="ARBA00006403"/>
    </source>
</evidence>
<evidence type="ECO:0000259" key="5">
    <source>
        <dbReference type="Pfam" id="PF00447"/>
    </source>
</evidence>
<proteinExistence type="inferred from homology"/>
<protein>
    <recommendedName>
        <fullName evidence="5">HSF-type DNA-binding domain-containing protein</fullName>
    </recommendedName>
</protein>
<organism evidence="6">
    <name type="scientific">Amphimedon queenslandica</name>
    <name type="common">Sponge</name>
    <dbReference type="NCBI Taxonomy" id="400682"/>
    <lineage>
        <taxon>Eukaryota</taxon>
        <taxon>Metazoa</taxon>
        <taxon>Porifera</taxon>
        <taxon>Demospongiae</taxon>
        <taxon>Heteroscleromorpha</taxon>
        <taxon>Haplosclerida</taxon>
        <taxon>Niphatidae</taxon>
        <taxon>Amphimedon</taxon>
    </lineage>
</organism>
<dbReference type="InParanoid" id="A0A1X7UCX9"/>
<reference evidence="6" key="1">
    <citation type="submission" date="2017-05" db="UniProtKB">
        <authorList>
            <consortium name="EnsemblMetazoa"/>
        </authorList>
    </citation>
    <scope>IDENTIFICATION</scope>
</reference>
<dbReference type="GO" id="GO:0043565">
    <property type="term" value="F:sequence-specific DNA binding"/>
    <property type="evidence" value="ECO:0007669"/>
    <property type="project" value="InterPro"/>
</dbReference>
<dbReference type="Pfam" id="PF00447">
    <property type="entry name" value="HSF_DNA-bind"/>
    <property type="match status" value="1"/>
</dbReference>
<sequence>MYFKHKAFASFIRQLHHCTYRFRKVSRPGHEYWHVNFWQDHPELLHRINMKEYHSVKQSLQSGHEQVQD</sequence>
<dbReference type="GO" id="GO:0003700">
    <property type="term" value="F:DNA-binding transcription factor activity"/>
    <property type="evidence" value="ECO:0007669"/>
    <property type="project" value="InterPro"/>
</dbReference>
<dbReference type="Gene3D" id="1.10.10.10">
    <property type="entry name" value="Winged helix-like DNA-binding domain superfamily/Winged helix DNA-binding domain"/>
    <property type="match status" value="1"/>
</dbReference>
<evidence type="ECO:0000256" key="4">
    <source>
        <dbReference type="ARBA" id="ARBA00023242"/>
    </source>
</evidence>
<evidence type="ECO:0000256" key="1">
    <source>
        <dbReference type="ARBA" id="ARBA00004123"/>
    </source>
</evidence>
<keyword evidence="4" id="KW-0539">Nucleus</keyword>
<accession>A0A1X7UCX9</accession>